<evidence type="ECO:0000256" key="3">
    <source>
        <dbReference type="RuleBase" id="RU003737"/>
    </source>
</evidence>
<dbReference type="PRINTS" id="PR01179">
    <property type="entry name" value="ODADCRBXLASE"/>
</dbReference>
<feature type="domain" description="Orn/DAP/Arg decarboxylase 2 C-terminal" evidence="4">
    <location>
        <begin position="329"/>
        <end position="406"/>
    </location>
</feature>
<dbReference type="Gene3D" id="2.40.37.10">
    <property type="entry name" value="Lyase, Ornithine Decarboxylase, Chain A, domain 1"/>
    <property type="match status" value="1"/>
</dbReference>
<evidence type="ECO:0000259" key="4">
    <source>
        <dbReference type="Pfam" id="PF00278"/>
    </source>
</evidence>
<keyword evidence="7" id="KW-1185">Reference proteome</keyword>
<dbReference type="InterPro" id="IPR022644">
    <property type="entry name" value="De-COase2_N"/>
</dbReference>
<evidence type="ECO:0000256" key="1">
    <source>
        <dbReference type="ARBA" id="ARBA00001933"/>
    </source>
</evidence>
<evidence type="ECO:0000313" key="6">
    <source>
        <dbReference type="EMBL" id="NGP75048.1"/>
    </source>
</evidence>
<dbReference type="Proteomes" id="UP000473278">
    <property type="component" value="Unassembled WGS sequence"/>
</dbReference>
<organism evidence="6 7">
    <name type="scientific">Halalkalibaculum roseum</name>
    <dbReference type="NCBI Taxonomy" id="2709311"/>
    <lineage>
        <taxon>Bacteria</taxon>
        <taxon>Pseudomonadati</taxon>
        <taxon>Balneolota</taxon>
        <taxon>Balneolia</taxon>
        <taxon>Balneolales</taxon>
        <taxon>Balneolaceae</taxon>
        <taxon>Halalkalibaculum</taxon>
    </lineage>
</organism>
<dbReference type="SUPFAM" id="SSF51419">
    <property type="entry name" value="PLP-binding barrel"/>
    <property type="match status" value="1"/>
</dbReference>
<dbReference type="Gene3D" id="3.20.20.10">
    <property type="entry name" value="Alanine racemase"/>
    <property type="match status" value="1"/>
</dbReference>
<dbReference type="InterPro" id="IPR000183">
    <property type="entry name" value="Orn/DAP/Arg_de-COase"/>
</dbReference>
<name>A0A6M1SSI0_9BACT</name>
<dbReference type="PANTHER" id="PTHR43727:SF2">
    <property type="entry name" value="GROUP IV DECARBOXYLASE"/>
    <property type="match status" value="1"/>
</dbReference>
<keyword evidence="2" id="KW-0663">Pyridoxal phosphate</keyword>
<evidence type="ECO:0000259" key="5">
    <source>
        <dbReference type="Pfam" id="PF02784"/>
    </source>
</evidence>
<comment type="cofactor">
    <cofactor evidence="1">
        <name>pyridoxal 5'-phosphate</name>
        <dbReference type="ChEBI" id="CHEBI:597326"/>
    </cofactor>
</comment>
<comment type="similarity">
    <text evidence="3">Belongs to the Orn/Lys/Arg decarboxylase class-II family.</text>
</comment>
<evidence type="ECO:0008006" key="8">
    <source>
        <dbReference type="Google" id="ProtNLM"/>
    </source>
</evidence>
<dbReference type="PANTHER" id="PTHR43727">
    <property type="entry name" value="DIAMINOPIMELATE DECARBOXYLASE"/>
    <property type="match status" value="1"/>
</dbReference>
<evidence type="ECO:0000313" key="7">
    <source>
        <dbReference type="Proteomes" id="UP000473278"/>
    </source>
</evidence>
<dbReference type="Pfam" id="PF00278">
    <property type="entry name" value="Orn_DAP_Arg_deC"/>
    <property type="match status" value="1"/>
</dbReference>
<reference evidence="6 7" key="1">
    <citation type="submission" date="2020-02" db="EMBL/GenBank/DDBJ databases">
        <title>Balneolaceae bacterium YR4-1, complete genome.</title>
        <authorList>
            <person name="Li Y."/>
            <person name="Wu S."/>
        </authorList>
    </citation>
    <scope>NUCLEOTIDE SEQUENCE [LARGE SCALE GENOMIC DNA]</scope>
    <source>
        <strain evidence="6 7">YR4-1</strain>
    </source>
</reference>
<dbReference type="PROSITE" id="PS00879">
    <property type="entry name" value="ODR_DC_2_2"/>
    <property type="match status" value="1"/>
</dbReference>
<proteinExistence type="inferred from homology"/>
<evidence type="ECO:0000256" key="2">
    <source>
        <dbReference type="ARBA" id="ARBA00022898"/>
    </source>
</evidence>
<dbReference type="RefSeq" id="WP_165138036.1">
    <property type="nucleotide sequence ID" value="NZ_JAALLT010000001.1"/>
</dbReference>
<dbReference type="InterPro" id="IPR022643">
    <property type="entry name" value="De-COase2_C"/>
</dbReference>
<accession>A0A6M1SSI0</accession>
<dbReference type="InterPro" id="IPR009006">
    <property type="entry name" value="Ala_racemase/Decarboxylase_C"/>
</dbReference>
<protein>
    <recommendedName>
        <fullName evidence="8">Diaminopimelate decarboxylase</fullName>
    </recommendedName>
</protein>
<comment type="caution">
    <text evidence="6">The sequence shown here is derived from an EMBL/GenBank/DDBJ whole genome shotgun (WGS) entry which is preliminary data.</text>
</comment>
<dbReference type="InterPro" id="IPR029066">
    <property type="entry name" value="PLP-binding_barrel"/>
</dbReference>
<gene>
    <name evidence="6" type="ORF">G3570_00270</name>
</gene>
<feature type="domain" description="Orn/DAP/Arg decarboxylase 2 N-terminal" evidence="5">
    <location>
        <begin position="62"/>
        <end position="316"/>
    </location>
</feature>
<dbReference type="InterPro" id="IPR022657">
    <property type="entry name" value="De-COase2_CS"/>
</dbReference>
<dbReference type="AlphaFoldDB" id="A0A6M1SSI0"/>
<dbReference type="EMBL" id="JAALLT010000001">
    <property type="protein sequence ID" value="NGP75048.1"/>
    <property type="molecule type" value="Genomic_DNA"/>
</dbReference>
<dbReference type="SUPFAM" id="SSF50621">
    <property type="entry name" value="Alanine racemase C-terminal domain-like"/>
    <property type="match status" value="1"/>
</dbReference>
<sequence length="447" mass="49725">MAKSIRHIHNEVADPHYRDGQLEWYGARLNDIADRQGTPLHLGSSEAAADSFRAFMQPFKRYGLPLQVYYSVKTHPLPAYLKKIHSMGSGFETVSGWEYRLLKKVGVEDEHIIHTGDPLNHPEELRLTVVATRGQVDRLISRLKSESEKPVSAGITINPHLRRGLWDITLNTGTRRSPLGFHPSSDEFMEVVQQISGTRGVELMGLHMHLGSAIHSHKPFIKGIDTLARTARLLKKHGITVTMLDIGGGFSLPNAPMMKVRNMIPSLFGMAGKNGSLKDTSGYLDVIAKHLAKTIDGLKSEGIFITTLAAEPGRILSGPTQLSLFTIKDIVEKNGSHYLLCDAGAMSISPMLLTERHRVLPLIKRDNPQRTYTVMGKLPSALDRISNAVEMPEVRRGDRIAVLDTGAYVISMNNTFNGPRPPIAWTENGILRIVRQKETEQGLYWDK</sequence>
<dbReference type="Pfam" id="PF02784">
    <property type="entry name" value="Orn_Arg_deC_N"/>
    <property type="match status" value="1"/>
</dbReference>
<dbReference type="GO" id="GO:0009089">
    <property type="term" value="P:lysine biosynthetic process via diaminopimelate"/>
    <property type="evidence" value="ECO:0007669"/>
    <property type="project" value="TreeGrafter"/>
</dbReference>
<dbReference type="GO" id="GO:0008836">
    <property type="term" value="F:diaminopimelate decarboxylase activity"/>
    <property type="evidence" value="ECO:0007669"/>
    <property type="project" value="TreeGrafter"/>
</dbReference>